<comment type="cofactor">
    <cofactor evidence="2">
        <name>a metal cation</name>
        <dbReference type="ChEBI" id="CHEBI:25213"/>
    </cofactor>
</comment>
<feature type="domain" description="Thiamine pyrophosphate enzyme TPP-binding" evidence="12">
    <location>
        <begin position="32"/>
        <end position="95"/>
    </location>
</feature>
<evidence type="ECO:0000256" key="2">
    <source>
        <dbReference type="ARBA" id="ARBA00001920"/>
    </source>
</evidence>
<keyword evidence="14" id="KW-1185">Reference proteome</keyword>
<evidence type="ECO:0000256" key="5">
    <source>
        <dbReference type="ARBA" id="ARBA00011881"/>
    </source>
</evidence>
<evidence type="ECO:0000256" key="6">
    <source>
        <dbReference type="ARBA" id="ARBA00013202"/>
    </source>
</evidence>
<sequence>MQRTVLAEAGDSWFNWQKLKLPPGCCYEFQLNYWSIGWSVAATLGYAQASPDKQLISCIGDGSFQMTAQDLSTMLRCGQRNIIFLLNNGGCTYTTEEKFHLGLLGLTM</sequence>
<evidence type="ECO:0000256" key="10">
    <source>
        <dbReference type="ARBA" id="ARBA00023052"/>
    </source>
</evidence>
<comment type="subunit">
    <text evidence="5">Homotetramer.</text>
</comment>
<evidence type="ECO:0000259" key="12">
    <source>
        <dbReference type="Pfam" id="PF02775"/>
    </source>
</evidence>
<evidence type="ECO:0000256" key="7">
    <source>
        <dbReference type="ARBA" id="ARBA00022723"/>
    </source>
</evidence>
<keyword evidence="9" id="KW-0460">Magnesium</keyword>
<name>A0AAW1VRL4_RUBAR</name>
<dbReference type="EC" id="4.1.1.1" evidence="6"/>
<dbReference type="Gene3D" id="3.40.50.970">
    <property type="match status" value="1"/>
</dbReference>
<dbReference type="PANTHER" id="PTHR43452:SF25">
    <property type="entry name" value="PYRUVATE DECARBOXYLASE"/>
    <property type="match status" value="1"/>
</dbReference>
<accession>A0AAW1VRL4</accession>
<comment type="similarity">
    <text evidence="4">Belongs to the TPP enzyme family.</text>
</comment>
<keyword evidence="10" id="KW-0786">Thiamine pyrophosphate</keyword>
<dbReference type="EMBL" id="JBEDUW010000148">
    <property type="protein sequence ID" value="KAK9905343.1"/>
    <property type="molecule type" value="Genomic_DNA"/>
</dbReference>
<dbReference type="GO" id="GO:0005829">
    <property type="term" value="C:cytosol"/>
    <property type="evidence" value="ECO:0007669"/>
    <property type="project" value="TreeGrafter"/>
</dbReference>
<evidence type="ECO:0000256" key="8">
    <source>
        <dbReference type="ARBA" id="ARBA00022793"/>
    </source>
</evidence>
<evidence type="ECO:0000256" key="4">
    <source>
        <dbReference type="ARBA" id="ARBA00007812"/>
    </source>
</evidence>
<dbReference type="InterPro" id="IPR011766">
    <property type="entry name" value="TPP_enzyme_TPP-bd"/>
</dbReference>
<protein>
    <recommendedName>
        <fullName evidence="6">pyruvate decarboxylase</fullName>
        <ecNumber evidence="6">4.1.1.1</ecNumber>
    </recommendedName>
</protein>
<dbReference type="InterPro" id="IPR029061">
    <property type="entry name" value="THDP-binding"/>
</dbReference>
<dbReference type="GO" id="GO:0046872">
    <property type="term" value="F:metal ion binding"/>
    <property type="evidence" value="ECO:0007669"/>
    <property type="project" value="UniProtKB-KW"/>
</dbReference>
<keyword evidence="8" id="KW-0210">Decarboxylase</keyword>
<proteinExistence type="inferred from homology"/>
<dbReference type="Pfam" id="PF02775">
    <property type="entry name" value="TPP_enzyme_C"/>
    <property type="match status" value="1"/>
</dbReference>
<dbReference type="GO" id="GO:0030976">
    <property type="term" value="F:thiamine pyrophosphate binding"/>
    <property type="evidence" value="ECO:0007669"/>
    <property type="project" value="InterPro"/>
</dbReference>
<keyword evidence="11" id="KW-0456">Lyase</keyword>
<organism evidence="13 14">
    <name type="scientific">Rubus argutus</name>
    <name type="common">Southern blackberry</name>
    <dbReference type="NCBI Taxonomy" id="59490"/>
    <lineage>
        <taxon>Eukaryota</taxon>
        <taxon>Viridiplantae</taxon>
        <taxon>Streptophyta</taxon>
        <taxon>Embryophyta</taxon>
        <taxon>Tracheophyta</taxon>
        <taxon>Spermatophyta</taxon>
        <taxon>Magnoliopsida</taxon>
        <taxon>eudicotyledons</taxon>
        <taxon>Gunneridae</taxon>
        <taxon>Pentapetalae</taxon>
        <taxon>rosids</taxon>
        <taxon>fabids</taxon>
        <taxon>Rosales</taxon>
        <taxon>Rosaceae</taxon>
        <taxon>Rosoideae</taxon>
        <taxon>Rosoideae incertae sedis</taxon>
        <taxon>Rubus</taxon>
    </lineage>
</organism>
<dbReference type="Proteomes" id="UP001457282">
    <property type="component" value="Unassembled WGS sequence"/>
</dbReference>
<keyword evidence="7" id="KW-0479">Metal-binding</keyword>
<evidence type="ECO:0000256" key="3">
    <source>
        <dbReference type="ARBA" id="ARBA00001964"/>
    </source>
</evidence>
<dbReference type="SUPFAM" id="SSF52518">
    <property type="entry name" value="Thiamin diphosphate-binding fold (THDP-binding)"/>
    <property type="match status" value="1"/>
</dbReference>
<gene>
    <name evidence="13" type="ORF">M0R45_000278</name>
</gene>
<dbReference type="PANTHER" id="PTHR43452">
    <property type="entry name" value="PYRUVATE DECARBOXYLASE"/>
    <property type="match status" value="1"/>
</dbReference>
<comment type="caution">
    <text evidence="13">The sequence shown here is derived from an EMBL/GenBank/DDBJ whole genome shotgun (WGS) entry which is preliminary data.</text>
</comment>
<evidence type="ECO:0000313" key="14">
    <source>
        <dbReference type="Proteomes" id="UP001457282"/>
    </source>
</evidence>
<evidence type="ECO:0000256" key="11">
    <source>
        <dbReference type="ARBA" id="ARBA00023239"/>
    </source>
</evidence>
<evidence type="ECO:0000256" key="1">
    <source>
        <dbReference type="ARBA" id="ARBA00001041"/>
    </source>
</evidence>
<comment type="cofactor">
    <cofactor evidence="3">
        <name>thiamine diphosphate</name>
        <dbReference type="ChEBI" id="CHEBI:58937"/>
    </cofactor>
</comment>
<comment type="catalytic activity">
    <reaction evidence="1">
        <text>a 2-oxocarboxylate + H(+) = an aldehyde + CO2</text>
        <dbReference type="Rhea" id="RHEA:11628"/>
        <dbReference type="ChEBI" id="CHEBI:15378"/>
        <dbReference type="ChEBI" id="CHEBI:16526"/>
        <dbReference type="ChEBI" id="CHEBI:17478"/>
        <dbReference type="ChEBI" id="CHEBI:35179"/>
        <dbReference type="EC" id="4.1.1.1"/>
    </reaction>
</comment>
<evidence type="ECO:0000256" key="9">
    <source>
        <dbReference type="ARBA" id="ARBA00022842"/>
    </source>
</evidence>
<dbReference type="GO" id="GO:0000949">
    <property type="term" value="P:aromatic amino acid family catabolic process to alcohol via Ehrlich pathway"/>
    <property type="evidence" value="ECO:0007669"/>
    <property type="project" value="TreeGrafter"/>
</dbReference>
<reference evidence="13 14" key="1">
    <citation type="journal article" date="2023" name="G3 (Bethesda)">
        <title>A chromosome-length genome assembly and annotation of blackberry (Rubus argutus, cv. 'Hillquist').</title>
        <authorList>
            <person name="Bruna T."/>
            <person name="Aryal R."/>
            <person name="Dudchenko O."/>
            <person name="Sargent D.J."/>
            <person name="Mead D."/>
            <person name="Buti M."/>
            <person name="Cavallini A."/>
            <person name="Hytonen T."/>
            <person name="Andres J."/>
            <person name="Pham M."/>
            <person name="Weisz D."/>
            <person name="Mascagni F."/>
            <person name="Usai G."/>
            <person name="Natali L."/>
            <person name="Bassil N."/>
            <person name="Fernandez G.E."/>
            <person name="Lomsadze A."/>
            <person name="Armour M."/>
            <person name="Olukolu B."/>
            <person name="Poorten T."/>
            <person name="Britton C."/>
            <person name="Davik J."/>
            <person name="Ashrafi H."/>
            <person name="Aiden E.L."/>
            <person name="Borodovsky M."/>
            <person name="Worthington M."/>
        </authorList>
    </citation>
    <scope>NUCLEOTIDE SEQUENCE [LARGE SCALE GENOMIC DNA]</scope>
    <source>
        <strain evidence="13">PI 553951</strain>
    </source>
</reference>
<dbReference type="AlphaFoldDB" id="A0AAW1VRL4"/>
<dbReference type="InterPro" id="IPR012110">
    <property type="entry name" value="PDC/IPDC-like"/>
</dbReference>
<dbReference type="GO" id="GO:0004737">
    <property type="term" value="F:pyruvate decarboxylase activity"/>
    <property type="evidence" value="ECO:0007669"/>
    <property type="project" value="UniProtKB-EC"/>
</dbReference>
<evidence type="ECO:0000313" key="13">
    <source>
        <dbReference type="EMBL" id="KAK9905343.1"/>
    </source>
</evidence>